<sequence length="110" mass="11989">MQEAHSWHSAFASARQSSGKKIRIGKEFAGPLPPQFTPSARSLRLGANEVYRDQQPTNSLQIREYDDHYTVQLDRHNPETGNLIQHALVDATAYTVGAAALGVALFGGGK</sequence>
<evidence type="ECO:0000313" key="1">
    <source>
        <dbReference type="EMBL" id="MFC6723516.1"/>
    </source>
</evidence>
<accession>A0ABD5RVY0</accession>
<organism evidence="1 2">
    <name type="scientific">Halobium palmae</name>
    <dbReference type="NCBI Taxonomy" id="1776492"/>
    <lineage>
        <taxon>Archaea</taxon>
        <taxon>Methanobacteriati</taxon>
        <taxon>Methanobacteriota</taxon>
        <taxon>Stenosarchaea group</taxon>
        <taxon>Halobacteria</taxon>
        <taxon>Halobacteriales</taxon>
        <taxon>Haloferacaceae</taxon>
        <taxon>Halobium</taxon>
    </lineage>
</organism>
<dbReference type="Proteomes" id="UP001596328">
    <property type="component" value="Unassembled WGS sequence"/>
</dbReference>
<gene>
    <name evidence="1" type="ORF">ACFQE1_03745</name>
</gene>
<name>A0ABD5RVY0_9EURY</name>
<proteinExistence type="predicted"/>
<dbReference type="EMBL" id="JBHSWU010000022">
    <property type="protein sequence ID" value="MFC6723516.1"/>
    <property type="molecule type" value="Genomic_DNA"/>
</dbReference>
<evidence type="ECO:0000313" key="2">
    <source>
        <dbReference type="Proteomes" id="UP001596328"/>
    </source>
</evidence>
<protein>
    <submittedName>
        <fullName evidence="1">Uncharacterized protein</fullName>
    </submittedName>
</protein>
<reference evidence="1 2" key="1">
    <citation type="journal article" date="2019" name="Int. J. Syst. Evol. Microbiol.">
        <title>The Global Catalogue of Microorganisms (GCM) 10K type strain sequencing project: providing services to taxonomists for standard genome sequencing and annotation.</title>
        <authorList>
            <consortium name="The Broad Institute Genomics Platform"/>
            <consortium name="The Broad Institute Genome Sequencing Center for Infectious Disease"/>
            <person name="Wu L."/>
            <person name="Ma J."/>
        </authorList>
    </citation>
    <scope>NUCLEOTIDE SEQUENCE [LARGE SCALE GENOMIC DNA]</scope>
    <source>
        <strain evidence="1 2">NBRC 111368</strain>
    </source>
</reference>
<comment type="caution">
    <text evidence="1">The sequence shown here is derived from an EMBL/GenBank/DDBJ whole genome shotgun (WGS) entry which is preliminary data.</text>
</comment>
<dbReference type="AlphaFoldDB" id="A0ABD5RVY0"/>
<keyword evidence="2" id="KW-1185">Reference proteome</keyword>